<dbReference type="Pfam" id="PF00447">
    <property type="entry name" value="HSF_DNA-bind"/>
    <property type="match status" value="1"/>
</dbReference>
<keyword evidence="6" id="KW-0804">Transcription</keyword>
<evidence type="ECO:0000256" key="9">
    <source>
        <dbReference type="SAM" id="MobiDB-lite"/>
    </source>
</evidence>
<dbReference type="GO" id="GO:0005634">
    <property type="term" value="C:nucleus"/>
    <property type="evidence" value="ECO:0007669"/>
    <property type="project" value="UniProtKB-SubCell"/>
</dbReference>
<protein>
    <submittedName>
        <fullName evidence="11">Heat stress transcription factor A-6b</fullName>
    </submittedName>
</protein>
<evidence type="ECO:0000256" key="6">
    <source>
        <dbReference type="ARBA" id="ARBA00023163"/>
    </source>
</evidence>
<name>A0A371E2E8_MUCPR</name>
<dbReference type="STRING" id="157652.A0A371E2E8"/>
<dbReference type="InterPro" id="IPR036390">
    <property type="entry name" value="WH_DNA-bd_sf"/>
</dbReference>
<gene>
    <name evidence="11" type="primary">HSFA6b</name>
    <name evidence="11" type="ORF">CR513_61741</name>
</gene>
<evidence type="ECO:0000256" key="1">
    <source>
        <dbReference type="ARBA" id="ARBA00004123"/>
    </source>
</evidence>
<comment type="caution">
    <text evidence="11">The sequence shown here is derived from an EMBL/GenBank/DDBJ whole genome shotgun (WGS) entry which is preliminary data.</text>
</comment>
<comment type="subcellular location">
    <subcellularLocation>
        <location evidence="1">Nucleus</location>
    </subcellularLocation>
</comment>
<evidence type="ECO:0000313" key="12">
    <source>
        <dbReference type="Proteomes" id="UP000257109"/>
    </source>
</evidence>
<evidence type="ECO:0000256" key="7">
    <source>
        <dbReference type="ARBA" id="ARBA00023242"/>
    </source>
</evidence>
<sequence length="413" mass="47771">MNKTHAAPASASSTSLQSKSFLPHHHTITSYKSTFTLAAEKVSSQGQSQRQAHLVSQEELRKLHIYSYMDPHGRVKDEFLGESSSFCGDYDQQPFMVVPQPIEGLHETGPPPFLTKTYDIVDDPSTNHIISWSTGNNSFIVWDPQAFSVTLLPRFFKHNNFSSFVRQLNTYGFKKMDPDRWEFANEMFLRGQRILLKNIRRRKANQQSQAMQQGVEPCLEVGQFGLDGEVDRLRRDRQVLMVELVKLRQQQQNTRSHLQAMEGRLKRTEKKQQQMMNFLARAMQNPNFVQQLVQHKEWRKELEEAFSNKRRRPIDQGPSNVDDEVGSAEECSTSVKLEPQEYTDKVLKFEVPDLDLALNLDEQSGSQKKMEEDHIQLESRDKDIDEVFWQELLNEAIEDQSVLGVEDVLAEQL</sequence>
<dbReference type="PRINTS" id="PR00056">
    <property type="entry name" value="HSFDOMAIN"/>
</dbReference>
<evidence type="ECO:0000256" key="8">
    <source>
        <dbReference type="ARBA" id="ARBA00061350"/>
    </source>
</evidence>
<feature type="non-terminal residue" evidence="11">
    <location>
        <position position="1"/>
    </location>
</feature>
<dbReference type="OrthoDB" id="60033at2759"/>
<dbReference type="InterPro" id="IPR000232">
    <property type="entry name" value="HSF_DNA-bd"/>
</dbReference>
<dbReference type="PANTHER" id="PTHR10015">
    <property type="entry name" value="HEAT SHOCK TRANSCRIPTION FACTOR"/>
    <property type="match status" value="1"/>
</dbReference>
<feature type="non-terminal residue" evidence="11">
    <location>
        <position position="413"/>
    </location>
</feature>
<dbReference type="PROSITE" id="PS00434">
    <property type="entry name" value="HSF_DOMAIN"/>
    <property type="match status" value="1"/>
</dbReference>
<proteinExistence type="inferred from homology"/>
<dbReference type="GO" id="GO:0000978">
    <property type="term" value="F:RNA polymerase II cis-regulatory region sequence-specific DNA binding"/>
    <property type="evidence" value="ECO:0007669"/>
    <property type="project" value="TreeGrafter"/>
</dbReference>
<comment type="similarity">
    <text evidence="8">Belongs to the HSF family. Class A subfamily.</text>
</comment>
<evidence type="ECO:0000256" key="3">
    <source>
        <dbReference type="ARBA" id="ARBA00023015"/>
    </source>
</evidence>
<dbReference type="Gene3D" id="1.10.10.10">
    <property type="entry name" value="Winged helix-like DNA-binding domain superfamily/Winged helix DNA-binding domain"/>
    <property type="match status" value="1"/>
</dbReference>
<evidence type="ECO:0000256" key="2">
    <source>
        <dbReference type="ARBA" id="ARBA00022553"/>
    </source>
</evidence>
<dbReference type="SUPFAM" id="SSF46785">
    <property type="entry name" value="Winged helix' DNA-binding domain"/>
    <property type="match status" value="1"/>
</dbReference>
<dbReference type="SMART" id="SM00415">
    <property type="entry name" value="HSF"/>
    <property type="match status" value="1"/>
</dbReference>
<reference evidence="11" key="1">
    <citation type="submission" date="2018-05" db="EMBL/GenBank/DDBJ databases">
        <title>Draft genome of Mucuna pruriens seed.</title>
        <authorList>
            <person name="Nnadi N.E."/>
            <person name="Vos R."/>
            <person name="Hasami M.H."/>
            <person name="Devisetty U.K."/>
            <person name="Aguiy J.C."/>
        </authorList>
    </citation>
    <scope>NUCLEOTIDE SEQUENCE [LARGE SCALE GENOMIC DNA]</scope>
    <source>
        <strain evidence="11">JCA_2017</strain>
    </source>
</reference>
<keyword evidence="7" id="KW-0539">Nucleus</keyword>
<evidence type="ECO:0000256" key="5">
    <source>
        <dbReference type="ARBA" id="ARBA00023125"/>
    </source>
</evidence>
<dbReference type="FunFam" id="1.10.10.10:FF:000057">
    <property type="entry name" value="Heat shock transcription factor 1"/>
    <property type="match status" value="1"/>
</dbReference>
<keyword evidence="4" id="KW-0346">Stress response</keyword>
<dbReference type="GO" id="GO:0034605">
    <property type="term" value="P:cellular response to heat"/>
    <property type="evidence" value="ECO:0007669"/>
    <property type="project" value="TreeGrafter"/>
</dbReference>
<evidence type="ECO:0000313" key="11">
    <source>
        <dbReference type="EMBL" id="RDX60147.1"/>
    </source>
</evidence>
<keyword evidence="12" id="KW-1185">Reference proteome</keyword>
<dbReference type="GO" id="GO:0006357">
    <property type="term" value="P:regulation of transcription by RNA polymerase II"/>
    <property type="evidence" value="ECO:0007669"/>
    <property type="project" value="TreeGrafter"/>
</dbReference>
<feature type="domain" description="HSF-type DNA-binding" evidence="10">
    <location>
        <begin position="152"/>
        <end position="176"/>
    </location>
</feature>
<evidence type="ECO:0000256" key="4">
    <source>
        <dbReference type="ARBA" id="ARBA00023016"/>
    </source>
</evidence>
<dbReference type="GO" id="GO:0003700">
    <property type="term" value="F:DNA-binding transcription factor activity"/>
    <property type="evidence" value="ECO:0007669"/>
    <property type="project" value="InterPro"/>
</dbReference>
<dbReference type="PANTHER" id="PTHR10015:SF334">
    <property type="entry name" value="HEAT STRESS TRANSCRIPTION FACTOR A-6B"/>
    <property type="match status" value="1"/>
</dbReference>
<evidence type="ECO:0000259" key="10">
    <source>
        <dbReference type="PROSITE" id="PS00434"/>
    </source>
</evidence>
<dbReference type="InterPro" id="IPR036388">
    <property type="entry name" value="WH-like_DNA-bd_sf"/>
</dbReference>
<dbReference type="Proteomes" id="UP000257109">
    <property type="component" value="Unassembled WGS sequence"/>
</dbReference>
<feature type="region of interest" description="Disordered" evidence="9">
    <location>
        <begin position="309"/>
        <end position="333"/>
    </location>
</feature>
<dbReference type="EMBL" id="QJKJ01017087">
    <property type="protein sequence ID" value="RDX60147.1"/>
    <property type="molecule type" value="Genomic_DNA"/>
</dbReference>
<organism evidence="11 12">
    <name type="scientific">Mucuna pruriens</name>
    <name type="common">Velvet bean</name>
    <name type="synonym">Dolichos pruriens</name>
    <dbReference type="NCBI Taxonomy" id="157652"/>
    <lineage>
        <taxon>Eukaryota</taxon>
        <taxon>Viridiplantae</taxon>
        <taxon>Streptophyta</taxon>
        <taxon>Embryophyta</taxon>
        <taxon>Tracheophyta</taxon>
        <taxon>Spermatophyta</taxon>
        <taxon>Magnoliopsida</taxon>
        <taxon>eudicotyledons</taxon>
        <taxon>Gunneridae</taxon>
        <taxon>Pentapetalae</taxon>
        <taxon>rosids</taxon>
        <taxon>fabids</taxon>
        <taxon>Fabales</taxon>
        <taxon>Fabaceae</taxon>
        <taxon>Papilionoideae</taxon>
        <taxon>50 kb inversion clade</taxon>
        <taxon>NPAAA clade</taxon>
        <taxon>indigoferoid/millettioid clade</taxon>
        <taxon>Phaseoleae</taxon>
        <taxon>Mucuna</taxon>
    </lineage>
</organism>
<accession>A0A371E2E8</accession>
<keyword evidence="3" id="KW-0805">Transcription regulation</keyword>
<keyword evidence="5" id="KW-0238">DNA-binding</keyword>
<dbReference type="AlphaFoldDB" id="A0A371E2E8"/>
<keyword evidence="2" id="KW-0597">Phosphoprotein</keyword>